<dbReference type="Pfam" id="PF12202">
    <property type="entry name" value="OSR1_C"/>
    <property type="match status" value="1"/>
</dbReference>
<feature type="compositionally biased region" description="Basic residues" evidence="13">
    <location>
        <begin position="1186"/>
        <end position="1208"/>
    </location>
</feature>
<dbReference type="GO" id="GO:0005737">
    <property type="term" value="C:cytoplasm"/>
    <property type="evidence" value="ECO:0007669"/>
    <property type="project" value="UniProtKB-SubCell"/>
</dbReference>
<feature type="domain" description="Protein kinase" evidence="14">
    <location>
        <begin position="309"/>
        <end position="567"/>
    </location>
</feature>
<feature type="compositionally biased region" description="Polar residues" evidence="13">
    <location>
        <begin position="1113"/>
        <end position="1129"/>
    </location>
</feature>
<feature type="region of interest" description="Disordered" evidence="13">
    <location>
        <begin position="661"/>
        <end position="870"/>
    </location>
</feature>
<comment type="catalytic activity">
    <reaction evidence="11">
        <text>L-threonyl-[protein] + ATP = O-phospho-L-threonyl-[protein] + ADP + H(+)</text>
        <dbReference type="Rhea" id="RHEA:46608"/>
        <dbReference type="Rhea" id="RHEA-COMP:11060"/>
        <dbReference type="Rhea" id="RHEA-COMP:11605"/>
        <dbReference type="ChEBI" id="CHEBI:15378"/>
        <dbReference type="ChEBI" id="CHEBI:30013"/>
        <dbReference type="ChEBI" id="CHEBI:30616"/>
        <dbReference type="ChEBI" id="CHEBI:61977"/>
        <dbReference type="ChEBI" id="CHEBI:456216"/>
        <dbReference type="EC" id="2.7.11.1"/>
    </reaction>
</comment>
<dbReference type="Gene3D" id="1.10.510.10">
    <property type="entry name" value="Transferase(Phosphotransferase) domain 1"/>
    <property type="match status" value="1"/>
</dbReference>
<dbReference type="Gene3D" id="3.10.20.90">
    <property type="entry name" value="Phosphatidylinositol 3-kinase Catalytic Subunit, Chain A, domain 1"/>
    <property type="match status" value="2"/>
</dbReference>
<evidence type="ECO:0000256" key="9">
    <source>
        <dbReference type="ARBA" id="ARBA00022777"/>
    </source>
</evidence>
<feature type="compositionally biased region" description="Polar residues" evidence="13">
    <location>
        <begin position="74"/>
        <end position="84"/>
    </location>
</feature>
<feature type="region of interest" description="Disordered" evidence="13">
    <location>
        <begin position="1956"/>
        <end position="2038"/>
    </location>
</feature>
<evidence type="ECO:0000256" key="6">
    <source>
        <dbReference type="ARBA" id="ARBA00022553"/>
    </source>
</evidence>
<feature type="region of interest" description="Disordered" evidence="13">
    <location>
        <begin position="1113"/>
        <end position="1208"/>
    </location>
</feature>
<keyword evidence="4" id="KW-0963">Cytoplasm</keyword>
<dbReference type="VEuPathDB" id="HostDB:ENSMFAG00000038865"/>
<feature type="region of interest" description="Disordered" evidence="13">
    <location>
        <begin position="2111"/>
        <end position="2132"/>
    </location>
</feature>
<dbReference type="Pfam" id="PF00069">
    <property type="entry name" value="Pkinase"/>
    <property type="match status" value="1"/>
</dbReference>
<dbReference type="InterPro" id="IPR050588">
    <property type="entry name" value="WNK_Ser-Thr_kinase"/>
</dbReference>
<dbReference type="InterPro" id="IPR024678">
    <property type="entry name" value="Kinase_OSR1/WNK_CCT"/>
</dbReference>
<feature type="compositionally biased region" description="Low complexity" evidence="13">
    <location>
        <begin position="2225"/>
        <end position="2235"/>
    </location>
</feature>
<dbReference type="PANTHER" id="PTHR13902">
    <property type="entry name" value="SERINE/THREONINE-PROTEIN KINASE WNK WITH NO LYSINE -RELATED"/>
    <property type="match status" value="1"/>
</dbReference>
<dbReference type="FunFam" id="3.10.20.90:FF:000007">
    <property type="entry name" value="Serine/threonine-protein kinase WNK1 isoform 1"/>
    <property type="match status" value="1"/>
</dbReference>
<evidence type="ECO:0000256" key="5">
    <source>
        <dbReference type="ARBA" id="ARBA00022527"/>
    </source>
</evidence>
<comment type="subcellular location">
    <subcellularLocation>
        <location evidence="2">Cytoplasm</location>
    </subcellularLocation>
</comment>
<feature type="compositionally biased region" description="Polar residues" evidence="13">
    <location>
        <begin position="725"/>
        <end position="769"/>
    </location>
</feature>
<sequence>MDADRAALTPRLRSRLARLRALLASRSSLGASGPPRPRCGWSVLSEASPGRREPARPRCPADLRAGGSALTPFPSATPSPLASRQRTDHVWRRRGEAEQHSRLPVPLAAGSCPQEWLQLRFLRGGETGAAAADAGTGRTEEYRRRRHTMDKDSRGAAATTTTTEHRFFRRSVICDSNATALELPGLPLALPQPGIPAVVPQSAPPEPHREETVAATAASQVAQQPPAAAAPGEQAVAGPAPSTVPSSTSKDRPVSQPSLVGSKEEPPPARSGSGGGSAKEPQEERSQQQDDIEELETKAVGMSNDGRFLKFDIEIGRGSFKTVYKGLDTETTVEVAWCELQDRKLTKSERQRFKEEAEMLKGLQHPNIVRFYDSWESTVKGKKCIVLVTELMTSGTLKTYLKRFKVMKIKVLRSWCRQILKGLQFLHTRTPPIIHRDLKCDNIFITGPTGSVKIGDLGLATLKRASFAKSVIGTPEFMAPEMYEEKYDESVDVYAFGMCMLEMATSEYPYSECQNAAQIYRRVTSGVKPASFDKVAIPEVKEIIEGCIRQNKDERYSIKDLLNHAFFQEETGVRVELAEEDDGEKIAIKLWLRIEDIKKLKGKYKDNEAIEFSFDLERDVPEDVAQEMVESGYVCEGDHKTMAKAIKDRVSLIKRKREQRQLVREEQEKKKQEESSVKQQVEQSNASQTGIKQLPSASTGVPTASTTSASVSTQVEPEEPEADQHQQLQYQQPSISVLSDGTVDSGQGSSVFTESRVSSQQTVSYGSQHEQAHSAGTVPGHVPSAVQAQSQPHGVYPPSSVAQGQSQGQPSSSSLTGVSSSQPIQHPQQQQGIQQTAPPQQTVQYSLSQTSTSSEATTAQPASQPQAPQVLPQVSAGKQLPVSQPVPTIQGEPQIPVATQPSAVPVHSGAHFLPVGQPLPTSLLPQYPVSQIPISAPHVSTAQTGFSSLPITMAAGITQPLLTLASSATTAAIPGVSTVVPSQLPTLLQPVTQLPSQVHPQLLQPAVQSMGVPANLGQAAEVPLSSGDVLYQGFPPRLPPQYPGDSNIAPSSNVASVCIHSTVLSPPMPTEVLATPGYFPTVVQPYVESNLLVPMGGVGGQVQVSQPGVSLAQAPTTSSQQAVLESTQGVSQVAPPEPVPVAQPQPTQPATLASSIDSAHSDVASGMSDGNENVPSSSGRHEGRTTKRHYRKSVRSRSRHEKTSRPKLRILNVSNKGDRVVECQLETHNRKMVTFKFDLDGDNPEEIATIMVNNDFILAIERESFVDQVREIIEKADEMLSEDVSVEPEGDQGLESLQGKDDYGFSGSQKLEGEFKQPIPVSSMPQQIGIPTSSLTQVVHSAGRRFIVSPVPESRLRESKLFTSEITDTVAASTSQSPGMNLSHSASSLSLQQAFSELRHAQMTEGPNTAPPNFSHIAPTFPVVPPFLSSIAGVPTTAAATVPVPATSSPPNDMSTSVIQSEVTVPTEEGIAGVATSTGVATAGGLHIPPVSESPVLSSVVSSTTIPAVVSISTTSPSLQVPTSTSENIVSSTALYPSVTVSATSASAGGSTVTPGPKPPAVVSPQAAGSTTVGVALTSVSATTSLPSTASQLSIQLSSSTSAPTLAETVVVSAHSLDKTSHSITTGLALSLSAPSSSSSPGAGVSSSISQPGGLHPLVIPSVIASTPVLPQAAGPTSTPLLPQVPSIPPLVQPVANVPAVQQTLIHSQPQPALLPNQPHTHCPEIDSDTQPKAPGIDDIKTLEEKLRSLFSEHSSSGAQHAPVSLETSLVVESTVTPGIPTTAVAPSKLLTSTTSTCLPPTNLPLGTVALPVTPVVTPGQVSTPVSTAASGVKPGTAPSKPPLTKPPVLPVGTELPAGALPSEQLPPFPGPSLTQSQQPLEDLDAQLRRTLSPEIITTVTSAVGPVSVVAPAAVTEAGAQPQKDVSQVTEKGPVLATSSGAGVFKMGRFQVSVAADDTQKEGKSKSEDAKSVHFESSTSESSVLSSSSPESTLVKPEPNGITIPGISSDVPESAHKTTASEAKSDTGQPTKVGRFQVTTTANKVGRFSVSKTEDKITDTKKEGPVASPPFMDLEQAVLPAVIPKKEKPELSEPSHLNGPSSDLEAAFLSRDVDDGSGSPHSPHQLSSKSLPIQNLSQSLSNSFNSSYMSSDNESDIEDEDLKLELRRLRDKHLKEIQDLQSRQKHEIESLYTKLGKVPPAVIIPPAAPLSGRRRRPTKSKGSKSSRSSSLGNKSPQLSGNLSGQSAASVLHPQQTLHPPGNIPESGQNQLLQPLKPSPSSDNLYSAFTSDGAISVPSLSAPGQGCAKFNCASEQVTFKPGGRRTRFLSTPCLALWKMVKKVCPCNQLCRTSSTNTVGATVNSQAAQAQPPAMTSSRKGTFTDDLHKLVDNWARDAMILSGRRGSKGHMNYEGPGMARKFSAPGQLCISMTSNLGGSAPISAASATSLGHFTKSMCPPQQYGFPATPFGAQWSGTGGPAPQPIGQFQPVGTASLQNFNISNLQKSISNPPGSNLRTT</sequence>
<dbReference type="CDD" id="cd14030">
    <property type="entry name" value="STKc_WNK1"/>
    <property type="match status" value="1"/>
</dbReference>
<feature type="compositionally biased region" description="Basic and acidic residues" evidence="13">
    <location>
        <begin position="49"/>
        <end position="61"/>
    </location>
</feature>
<evidence type="ECO:0000256" key="1">
    <source>
        <dbReference type="ARBA" id="ARBA00001946"/>
    </source>
</evidence>
<dbReference type="Ensembl" id="ENSMFAT00000014185.2">
    <property type="protein sequence ID" value="ENSMFAP00000039920.2"/>
    <property type="gene ID" value="ENSMFAG00000038865.2"/>
</dbReference>
<gene>
    <name evidence="15" type="primary">WNK1</name>
</gene>
<dbReference type="Bgee" id="ENSMFAG00000038865">
    <property type="expression patterns" value="Expressed in adult mammalian kidney and 13 other cell types or tissues"/>
</dbReference>
<name>A0A2K5WRV3_MACFA</name>
<feature type="compositionally biased region" description="Basic and acidic residues" evidence="13">
    <location>
        <begin position="138"/>
        <end position="154"/>
    </location>
</feature>
<feature type="region of interest" description="Disordered" evidence="13">
    <location>
        <begin position="24"/>
        <end position="100"/>
    </location>
</feature>
<feature type="compositionally biased region" description="Pro residues" evidence="13">
    <location>
        <begin position="1840"/>
        <end position="1850"/>
    </location>
</feature>
<feature type="compositionally biased region" description="Polar residues" evidence="13">
    <location>
        <begin position="2017"/>
        <end position="2030"/>
    </location>
</feature>
<feature type="region of interest" description="Disordered" evidence="13">
    <location>
        <begin position="197"/>
        <end position="291"/>
    </location>
</feature>
<evidence type="ECO:0000256" key="8">
    <source>
        <dbReference type="ARBA" id="ARBA00022741"/>
    </source>
</evidence>
<evidence type="ECO:0000256" key="3">
    <source>
        <dbReference type="ARBA" id="ARBA00012513"/>
    </source>
</evidence>
<dbReference type="SMART" id="SM00220">
    <property type="entry name" value="S_TKc"/>
    <property type="match status" value="1"/>
</dbReference>
<dbReference type="FunFam" id="3.30.200.20:FF:000494">
    <property type="entry name" value="serine/threonine-protein kinase WNK2 isoform X2"/>
    <property type="match status" value="1"/>
</dbReference>
<evidence type="ECO:0000259" key="14">
    <source>
        <dbReference type="PROSITE" id="PS50011"/>
    </source>
</evidence>
<dbReference type="GO" id="GO:0042592">
    <property type="term" value="P:homeostatic process"/>
    <property type="evidence" value="ECO:0007669"/>
    <property type="project" value="UniProtKB-ARBA"/>
</dbReference>
<organism evidence="15 16">
    <name type="scientific">Macaca fascicularis</name>
    <name type="common">Crab-eating macaque</name>
    <name type="synonym">Cynomolgus monkey</name>
    <dbReference type="NCBI Taxonomy" id="9541"/>
    <lineage>
        <taxon>Eukaryota</taxon>
        <taxon>Metazoa</taxon>
        <taxon>Chordata</taxon>
        <taxon>Craniata</taxon>
        <taxon>Vertebrata</taxon>
        <taxon>Euteleostomi</taxon>
        <taxon>Mammalia</taxon>
        <taxon>Eutheria</taxon>
        <taxon>Euarchontoglires</taxon>
        <taxon>Primates</taxon>
        <taxon>Haplorrhini</taxon>
        <taxon>Catarrhini</taxon>
        <taxon>Cercopithecidae</taxon>
        <taxon>Cercopithecinae</taxon>
        <taxon>Macaca</taxon>
    </lineage>
</organism>
<dbReference type="Proteomes" id="UP000233100">
    <property type="component" value="Chromosome 11"/>
</dbReference>
<evidence type="ECO:0000256" key="7">
    <source>
        <dbReference type="ARBA" id="ARBA00022679"/>
    </source>
</evidence>
<dbReference type="PROSITE" id="PS00108">
    <property type="entry name" value="PROTEIN_KINASE_ST"/>
    <property type="match status" value="1"/>
</dbReference>
<dbReference type="GO" id="GO:0004674">
    <property type="term" value="F:protein serine/threonine kinase activity"/>
    <property type="evidence" value="ECO:0007669"/>
    <property type="project" value="UniProtKB-KW"/>
</dbReference>
<feature type="compositionally biased region" description="Polar residues" evidence="13">
    <location>
        <begin position="1168"/>
        <end position="1178"/>
    </location>
</feature>
<evidence type="ECO:0000313" key="16">
    <source>
        <dbReference type="Proteomes" id="UP000233100"/>
    </source>
</evidence>
<protein>
    <recommendedName>
        <fullName evidence="3">non-specific serine/threonine protein kinase</fullName>
        <ecNumber evidence="3">2.7.11.1</ecNumber>
    </recommendedName>
</protein>
<feature type="compositionally biased region" description="Basic and acidic residues" evidence="13">
    <location>
        <begin position="661"/>
        <end position="676"/>
    </location>
</feature>
<evidence type="ECO:0000256" key="11">
    <source>
        <dbReference type="ARBA" id="ARBA00047899"/>
    </source>
</evidence>
<dbReference type="InterPro" id="IPR008271">
    <property type="entry name" value="Ser/Thr_kinase_AS"/>
</dbReference>
<feature type="compositionally biased region" description="Basic and acidic residues" evidence="13">
    <location>
        <begin position="85"/>
        <end position="100"/>
    </location>
</feature>
<feature type="compositionally biased region" description="Low complexity" evidence="13">
    <location>
        <begin position="1977"/>
        <end position="1995"/>
    </location>
</feature>
<dbReference type="GO" id="GO:1904062">
    <property type="term" value="P:regulation of monoatomic cation transmembrane transport"/>
    <property type="evidence" value="ECO:0007669"/>
    <property type="project" value="UniProtKB-ARBA"/>
</dbReference>
<evidence type="ECO:0000256" key="12">
    <source>
        <dbReference type="ARBA" id="ARBA00048679"/>
    </source>
</evidence>
<evidence type="ECO:0000256" key="10">
    <source>
        <dbReference type="ARBA" id="ARBA00022840"/>
    </source>
</evidence>
<dbReference type="PROSITE" id="PS50011">
    <property type="entry name" value="PROTEIN_KINASE_DOM"/>
    <property type="match status" value="1"/>
</dbReference>
<keyword evidence="6" id="KW-0597">Phosphoprotein</keyword>
<dbReference type="Pfam" id="PF24889">
    <property type="entry name" value="CCTL2_WNK"/>
    <property type="match status" value="1"/>
</dbReference>
<reference evidence="15" key="3">
    <citation type="submission" date="2025-09" db="UniProtKB">
        <authorList>
            <consortium name="Ensembl"/>
        </authorList>
    </citation>
    <scope>IDENTIFICATION</scope>
</reference>
<feature type="compositionally biased region" description="Basic and acidic residues" evidence="13">
    <location>
        <begin position="1958"/>
        <end position="1974"/>
    </location>
</feature>
<feature type="compositionally biased region" description="Polar residues" evidence="13">
    <location>
        <begin position="2236"/>
        <end position="2257"/>
    </location>
</feature>
<feature type="compositionally biased region" description="Low complexity" evidence="13">
    <location>
        <begin position="24"/>
        <end position="33"/>
    </location>
</feature>
<keyword evidence="16" id="KW-1185">Reference proteome</keyword>
<feature type="compositionally biased region" description="Low complexity" evidence="13">
    <location>
        <begin position="1545"/>
        <end position="1555"/>
    </location>
</feature>
<dbReference type="EC" id="2.7.11.1" evidence="3"/>
<dbReference type="Gene3D" id="3.30.200.20">
    <property type="entry name" value="Phosphorylase Kinase, domain 1"/>
    <property type="match status" value="1"/>
</dbReference>
<evidence type="ECO:0000313" key="15">
    <source>
        <dbReference type="Ensembl" id="ENSMFAP00000039920.2"/>
    </source>
</evidence>
<proteinExistence type="predicted"/>
<accession>A0A2K5WRV3</accession>
<evidence type="ECO:0000256" key="2">
    <source>
        <dbReference type="ARBA" id="ARBA00004496"/>
    </source>
</evidence>
<feature type="region of interest" description="Disordered" evidence="13">
    <location>
        <begin position="1545"/>
        <end position="1565"/>
    </location>
</feature>
<dbReference type="GO" id="GO:0005524">
    <property type="term" value="F:ATP binding"/>
    <property type="evidence" value="ECO:0007669"/>
    <property type="project" value="UniProtKB-KW"/>
</dbReference>
<dbReference type="GeneTree" id="ENSGT00940000155474"/>
<dbReference type="InterPro" id="IPR011009">
    <property type="entry name" value="Kinase-like_dom_sf"/>
</dbReference>
<feature type="region of interest" description="Disordered" evidence="13">
    <location>
        <begin position="2467"/>
        <end position="2486"/>
    </location>
</feature>
<dbReference type="FunFam" id="1.10.510.10:FF:000006">
    <property type="entry name" value="Serine/threonine-protein kinase WNK1 isoform 2"/>
    <property type="match status" value="1"/>
</dbReference>
<dbReference type="InterPro" id="IPR056865">
    <property type="entry name" value="CCTL2_WNK"/>
</dbReference>
<reference evidence="15" key="2">
    <citation type="submission" date="2025-08" db="UniProtKB">
        <authorList>
            <consortium name="Ensembl"/>
        </authorList>
    </citation>
    <scope>IDENTIFICATION</scope>
</reference>
<evidence type="ECO:0000256" key="13">
    <source>
        <dbReference type="SAM" id="MobiDB-lite"/>
    </source>
</evidence>
<feature type="compositionally biased region" description="Low complexity" evidence="13">
    <location>
        <begin position="213"/>
        <end position="241"/>
    </location>
</feature>
<dbReference type="InterPro" id="IPR000719">
    <property type="entry name" value="Prot_kinase_dom"/>
</dbReference>
<feature type="region of interest" description="Disordered" evidence="13">
    <location>
        <begin position="1822"/>
        <end position="1877"/>
    </location>
</feature>
<feature type="compositionally biased region" description="Polar residues" evidence="13">
    <location>
        <begin position="2119"/>
        <end position="2129"/>
    </location>
</feature>
<comment type="cofactor">
    <cofactor evidence="1">
        <name>Mg(2+)</name>
        <dbReference type="ChEBI" id="CHEBI:18420"/>
    </cofactor>
</comment>
<keyword evidence="10" id="KW-0067">ATP-binding</keyword>
<comment type="catalytic activity">
    <reaction evidence="12">
        <text>L-seryl-[protein] + ATP = O-phospho-L-seryl-[protein] + ADP + H(+)</text>
        <dbReference type="Rhea" id="RHEA:17989"/>
        <dbReference type="Rhea" id="RHEA-COMP:9863"/>
        <dbReference type="Rhea" id="RHEA-COMP:11604"/>
        <dbReference type="ChEBI" id="CHEBI:15378"/>
        <dbReference type="ChEBI" id="CHEBI:29999"/>
        <dbReference type="ChEBI" id="CHEBI:30616"/>
        <dbReference type="ChEBI" id="CHEBI:83421"/>
        <dbReference type="ChEBI" id="CHEBI:456216"/>
        <dbReference type="EC" id="2.7.11.1"/>
    </reaction>
</comment>
<keyword evidence="8" id="KW-0547">Nucleotide-binding</keyword>
<dbReference type="FunFam" id="3.10.20.90:FF:000012">
    <property type="entry name" value="Serine/threonine-protein kinase WNK1 isoform 2"/>
    <property type="match status" value="1"/>
</dbReference>
<keyword evidence="5" id="KW-0723">Serine/threonine-protein kinase</keyword>
<dbReference type="GO" id="GO:0090263">
    <property type="term" value="P:positive regulation of canonical Wnt signaling pathway"/>
    <property type="evidence" value="ECO:0007669"/>
    <property type="project" value="UniProtKB-ARBA"/>
</dbReference>
<keyword evidence="7" id="KW-0808">Transferase</keyword>
<evidence type="ECO:0000256" key="4">
    <source>
        <dbReference type="ARBA" id="ARBA00022490"/>
    </source>
</evidence>
<feature type="compositionally biased region" description="Pro residues" evidence="13">
    <location>
        <begin position="1135"/>
        <end position="1147"/>
    </location>
</feature>
<feature type="compositionally biased region" description="Low complexity" evidence="13">
    <location>
        <begin position="695"/>
        <end position="713"/>
    </location>
</feature>
<reference evidence="15 16" key="1">
    <citation type="submission" date="2013-03" db="EMBL/GenBank/DDBJ databases">
        <authorList>
            <person name="Warren W."/>
            <person name="Wilson R.K."/>
        </authorList>
    </citation>
    <scope>NUCLEOTIDE SEQUENCE</scope>
</reference>
<feature type="compositionally biased region" description="Polar residues" evidence="13">
    <location>
        <begin position="2265"/>
        <end position="2286"/>
    </location>
</feature>
<feature type="compositionally biased region" description="Basic residues" evidence="13">
    <location>
        <begin position="2212"/>
        <end position="2224"/>
    </location>
</feature>
<feature type="region of interest" description="Disordered" evidence="13">
    <location>
        <begin position="130"/>
        <end position="162"/>
    </location>
</feature>
<feature type="compositionally biased region" description="Low complexity" evidence="13">
    <location>
        <begin position="797"/>
        <end position="870"/>
    </location>
</feature>
<feature type="region of interest" description="Disordered" evidence="13">
    <location>
        <begin position="2202"/>
        <end position="2286"/>
    </location>
</feature>
<keyword evidence="9" id="KW-0418">Kinase</keyword>
<dbReference type="SUPFAM" id="SSF56112">
    <property type="entry name" value="Protein kinase-like (PK-like)"/>
    <property type="match status" value="1"/>
</dbReference>